<reference evidence="2" key="1">
    <citation type="journal article" date="2019" name="Int. J. Syst. Evol. Microbiol.">
        <title>The Global Catalogue of Microorganisms (GCM) 10K type strain sequencing project: providing services to taxonomists for standard genome sequencing and annotation.</title>
        <authorList>
            <consortium name="The Broad Institute Genomics Platform"/>
            <consortium name="The Broad Institute Genome Sequencing Center for Infectious Disease"/>
            <person name="Wu L."/>
            <person name="Ma J."/>
        </authorList>
    </citation>
    <scope>NUCLEOTIDE SEQUENCE [LARGE SCALE GENOMIC DNA]</scope>
    <source>
        <strain evidence="2">CCUG 56108</strain>
    </source>
</reference>
<name>A0ABW3WVW1_9HYPH</name>
<dbReference type="PROSITE" id="PS51257">
    <property type="entry name" value="PROKAR_LIPOPROTEIN"/>
    <property type="match status" value="1"/>
</dbReference>
<dbReference type="Proteomes" id="UP001597176">
    <property type="component" value="Unassembled WGS sequence"/>
</dbReference>
<proteinExistence type="predicted"/>
<evidence type="ECO:0000313" key="1">
    <source>
        <dbReference type="EMBL" id="MFD1301326.1"/>
    </source>
</evidence>
<evidence type="ECO:0000313" key="2">
    <source>
        <dbReference type="Proteomes" id="UP001597176"/>
    </source>
</evidence>
<accession>A0ABW3WVW1</accession>
<sequence>MRLRAVAALGSILFLAGCDSSIDRQRVTTCRRTLPALVATDLDPRLLHVGRGSAPESVRVDYAIGNRPHRIDCLFDDGAGLIGIRLDHKAVTGGALFMLKRYYLDTPDAEASDPASAR</sequence>
<keyword evidence="2" id="KW-1185">Reference proteome</keyword>
<protein>
    <recommendedName>
        <fullName evidence="3">DUF3558 domain-containing protein</fullName>
    </recommendedName>
</protein>
<evidence type="ECO:0008006" key="3">
    <source>
        <dbReference type="Google" id="ProtNLM"/>
    </source>
</evidence>
<dbReference type="RefSeq" id="WP_238208920.1">
    <property type="nucleotide sequence ID" value="NZ_JBHTND010000007.1"/>
</dbReference>
<gene>
    <name evidence="1" type="ORF">ACFQ4G_06965</name>
</gene>
<comment type="caution">
    <text evidence="1">The sequence shown here is derived from an EMBL/GenBank/DDBJ whole genome shotgun (WGS) entry which is preliminary data.</text>
</comment>
<organism evidence="1 2">
    <name type="scientific">Methylobacterium marchantiae</name>
    <dbReference type="NCBI Taxonomy" id="600331"/>
    <lineage>
        <taxon>Bacteria</taxon>
        <taxon>Pseudomonadati</taxon>
        <taxon>Pseudomonadota</taxon>
        <taxon>Alphaproteobacteria</taxon>
        <taxon>Hyphomicrobiales</taxon>
        <taxon>Methylobacteriaceae</taxon>
        <taxon>Methylobacterium</taxon>
    </lineage>
</organism>
<dbReference type="EMBL" id="JBHTND010000007">
    <property type="protein sequence ID" value="MFD1301326.1"/>
    <property type="molecule type" value="Genomic_DNA"/>
</dbReference>